<dbReference type="GO" id="GO:0046872">
    <property type="term" value="F:metal ion binding"/>
    <property type="evidence" value="ECO:0007669"/>
    <property type="project" value="UniProtKB-KW"/>
</dbReference>
<dbReference type="EMBL" id="JACORU010000010">
    <property type="protein sequence ID" value="MBC5767265.1"/>
    <property type="molecule type" value="Genomic_DNA"/>
</dbReference>
<proteinExistence type="inferred from homology"/>
<comment type="caution">
    <text evidence="6">The sequence shown here is derived from an EMBL/GenBank/DDBJ whole genome shotgun (WGS) entry which is preliminary data.</text>
</comment>
<dbReference type="PANTHER" id="PTHR37164:SF1">
    <property type="entry name" value="BACTERIOHEMERYTHRIN"/>
    <property type="match status" value="1"/>
</dbReference>
<feature type="domain" description="Hemerythrin-like" evidence="5">
    <location>
        <begin position="24"/>
        <end position="125"/>
    </location>
</feature>
<accession>A0A923MAW3</accession>
<name>A0A923MAW3_9BURK</name>
<dbReference type="RefSeq" id="WP_187083756.1">
    <property type="nucleotide sequence ID" value="NZ_JACORU010000010.1"/>
</dbReference>
<dbReference type="InterPro" id="IPR016131">
    <property type="entry name" value="Haemerythrin_Fe_BS"/>
</dbReference>
<dbReference type="Gene3D" id="1.20.120.50">
    <property type="entry name" value="Hemerythrin-like"/>
    <property type="match status" value="1"/>
</dbReference>
<dbReference type="PROSITE" id="PS00550">
    <property type="entry name" value="HEMERYTHRINS"/>
    <property type="match status" value="1"/>
</dbReference>
<dbReference type="Proteomes" id="UP000596827">
    <property type="component" value="Unassembled WGS sequence"/>
</dbReference>
<dbReference type="NCBIfam" id="NF033749">
    <property type="entry name" value="bact_hemeryth"/>
    <property type="match status" value="1"/>
</dbReference>
<evidence type="ECO:0000313" key="6">
    <source>
        <dbReference type="EMBL" id="MBC5767265.1"/>
    </source>
</evidence>
<dbReference type="InterPro" id="IPR012312">
    <property type="entry name" value="Hemerythrin-like"/>
</dbReference>
<evidence type="ECO:0000313" key="7">
    <source>
        <dbReference type="Proteomes" id="UP000596827"/>
    </source>
</evidence>
<dbReference type="GO" id="GO:0005344">
    <property type="term" value="F:oxygen carrier activity"/>
    <property type="evidence" value="ECO:0007669"/>
    <property type="project" value="UniProtKB-KW"/>
</dbReference>
<gene>
    <name evidence="6" type="ORF">H8R02_22550</name>
</gene>
<evidence type="ECO:0000256" key="3">
    <source>
        <dbReference type="ARBA" id="ARBA00022723"/>
    </source>
</evidence>
<dbReference type="Pfam" id="PF01814">
    <property type="entry name" value="Hemerythrin"/>
    <property type="match status" value="1"/>
</dbReference>
<dbReference type="CDD" id="cd12107">
    <property type="entry name" value="Hemerythrin"/>
    <property type="match status" value="1"/>
</dbReference>
<dbReference type="NCBIfam" id="TIGR02481">
    <property type="entry name" value="hemeryth_dom"/>
    <property type="match status" value="1"/>
</dbReference>
<keyword evidence="3" id="KW-0479">Metal-binding</keyword>
<evidence type="ECO:0000259" key="5">
    <source>
        <dbReference type="Pfam" id="PF01814"/>
    </source>
</evidence>
<keyword evidence="2" id="KW-0561">Oxygen transport</keyword>
<reference evidence="6" key="1">
    <citation type="submission" date="2020-08" db="EMBL/GenBank/DDBJ databases">
        <title>Ramlibacter sp. GTP1 16S ribosomal RNA gene genome sequencing and assembly.</title>
        <authorList>
            <person name="Kang M."/>
        </authorList>
    </citation>
    <scope>NUCLEOTIDE SEQUENCE</scope>
    <source>
        <strain evidence="6">GTP1</strain>
    </source>
</reference>
<dbReference type="InterPro" id="IPR012827">
    <property type="entry name" value="Hemerythrin_metal-bd"/>
</dbReference>
<evidence type="ECO:0000256" key="2">
    <source>
        <dbReference type="ARBA" id="ARBA00022621"/>
    </source>
</evidence>
<dbReference type="InterPro" id="IPR050669">
    <property type="entry name" value="Hemerythrin"/>
</dbReference>
<dbReference type="SUPFAM" id="SSF47188">
    <property type="entry name" value="Hemerythrin-like"/>
    <property type="match status" value="1"/>
</dbReference>
<evidence type="ECO:0000256" key="1">
    <source>
        <dbReference type="ARBA" id="ARBA00010587"/>
    </source>
</evidence>
<dbReference type="InterPro" id="IPR035938">
    <property type="entry name" value="Hemerythrin-like_sf"/>
</dbReference>
<evidence type="ECO:0000256" key="4">
    <source>
        <dbReference type="ARBA" id="ARBA00023004"/>
    </source>
</evidence>
<sequence>MSSVLERPAHAGFVVEWRDGFRIGVAQVDAEHRHLFTLVKSLSMANVQDTLGELLDYVVTHFTNEQELMEASGFPDFRQHLALHEAFSAQVAEFLSSGSEWNEDRIQELRKFLNKWLVGHILTHDLRFGRWYMEQGRHAQAHPVTAARPKTGWFDRLLGRA</sequence>
<protein>
    <submittedName>
        <fullName evidence="6">Hemerythrin family protein</fullName>
    </submittedName>
</protein>
<dbReference type="AlphaFoldDB" id="A0A923MAW3"/>
<keyword evidence="4" id="KW-0408">Iron</keyword>
<dbReference type="PANTHER" id="PTHR37164">
    <property type="entry name" value="BACTERIOHEMERYTHRIN"/>
    <property type="match status" value="1"/>
</dbReference>
<keyword evidence="2" id="KW-0813">Transport</keyword>
<organism evidence="6 7">
    <name type="scientific">Ramlibacter albus</name>
    <dbReference type="NCBI Taxonomy" id="2079448"/>
    <lineage>
        <taxon>Bacteria</taxon>
        <taxon>Pseudomonadati</taxon>
        <taxon>Pseudomonadota</taxon>
        <taxon>Betaproteobacteria</taxon>
        <taxon>Burkholderiales</taxon>
        <taxon>Comamonadaceae</taxon>
        <taxon>Ramlibacter</taxon>
    </lineage>
</organism>
<keyword evidence="7" id="KW-1185">Reference proteome</keyword>
<comment type="similarity">
    <text evidence="1">Belongs to the hemerythrin family.</text>
</comment>